<dbReference type="AlphaFoldDB" id="A0A420FPS6"/>
<sequence>MLNFKNTTYVSLALFLMTVFIWKNDQLYSPLIIVLIMYVGIVSWGAFDLRLNFFMQSTTSVRKNVRQVAITFDDGPTPFTLEILDLLDQYQAKASFFCIGTQVVKYPMIAKQIIERGHVIANHSMNHPNKMGFLPSRQVVAEINEANHAIETVTGKKVLLYRPPFGVSNPHIAKALHDCKLKSIGWNIRSLDTLSLTEDQIFARIAKKLSPGSIILLHDTSEKTVHIVKSLLIALKVNKLEAVNLEDFLNQKVYEN</sequence>
<dbReference type="Pfam" id="PF01522">
    <property type="entry name" value="Polysacc_deac_1"/>
    <property type="match status" value="1"/>
</dbReference>
<dbReference type="InterPro" id="IPR050248">
    <property type="entry name" value="Polysacc_deacetylase_ArnD"/>
</dbReference>
<dbReference type="Gene3D" id="3.20.20.370">
    <property type="entry name" value="Glycoside hydrolase/deacetylase"/>
    <property type="match status" value="1"/>
</dbReference>
<accession>A0A420FPS6</accession>
<keyword evidence="2" id="KW-1185">Reference proteome</keyword>
<dbReference type="InterPro" id="IPR002509">
    <property type="entry name" value="NODB_dom"/>
</dbReference>
<gene>
    <name evidence="1" type="ORF">BCY89_08360</name>
</gene>
<dbReference type="GO" id="GO:0016810">
    <property type="term" value="F:hydrolase activity, acting on carbon-nitrogen (but not peptide) bonds"/>
    <property type="evidence" value="ECO:0007669"/>
    <property type="project" value="InterPro"/>
</dbReference>
<dbReference type="Proteomes" id="UP000286402">
    <property type="component" value="Unassembled WGS sequence"/>
</dbReference>
<dbReference type="RefSeq" id="WP_120334716.1">
    <property type="nucleotide sequence ID" value="NZ_CP070350.1"/>
</dbReference>
<dbReference type="GO" id="GO:0005975">
    <property type="term" value="P:carbohydrate metabolic process"/>
    <property type="evidence" value="ECO:0007669"/>
    <property type="project" value="InterPro"/>
</dbReference>
<proteinExistence type="predicted"/>
<name>A0A420FPS6_9SPHI</name>
<evidence type="ECO:0000313" key="2">
    <source>
        <dbReference type="Proteomes" id="UP000286402"/>
    </source>
</evidence>
<dbReference type="EMBL" id="MCAQ01000023">
    <property type="protein sequence ID" value="RKF34954.1"/>
    <property type="molecule type" value="Genomic_DNA"/>
</dbReference>
<dbReference type="SUPFAM" id="SSF88713">
    <property type="entry name" value="Glycoside hydrolase/deacetylase"/>
    <property type="match status" value="1"/>
</dbReference>
<reference evidence="1 2" key="1">
    <citation type="submission" date="2016-07" db="EMBL/GenBank/DDBJ databases">
        <title>Genome analysis of Sphingobacterium siyangense T12B17.</title>
        <authorList>
            <person name="Xu D."/>
            <person name="Su Y."/>
            <person name="Zheng S."/>
        </authorList>
    </citation>
    <scope>NUCLEOTIDE SEQUENCE [LARGE SCALE GENOMIC DNA]</scope>
    <source>
        <strain evidence="1 2">T12B17</strain>
    </source>
</reference>
<organism evidence="1 2">
    <name type="scientific">Sphingobacterium siyangense</name>
    <dbReference type="NCBI Taxonomy" id="459529"/>
    <lineage>
        <taxon>Bacteria</taxon>
        <taxon>Pseudomonadati</taxon>
        <taxon>Bacteroidota</taxon>
        <taxon>Sphingobacteriia</taxon>
        <taxon>Sphingobacteriales</taxon>
        <taxon>Sphingobacteriaceae</taxon>
        <taxon>Sphingobacterium</taxon>
    </lineage>
</organism>
<protein>
    <submittedName>
        <fullName evidence="1">Uncharacterized protein</fullName>
    </submittedName>
</protein>
<evidence type="ECO:0000313" key="1">
    <source>
        <dbReference type="EMBL" id="RKF34954.1"/>
    </source>
</evidence>
<dbReference type="CDD" id="cd10917">
    <property type="entry name" value="CE4_NodB_like_6s_7s"/>
    <property type="match status" value="1"/>
</dbReference>
<dbReference type="InterPro" id="IPR011330">
    <property type="entry name" value="Glyco_hydro/deAcase_b/a-brl"/>
</dbReference>
<dbReference type="PANTHER" id="PTHR10587">
    <property type="entry name" value="GLYCOSYL TRANSFERASE-RELATED"/>
    <property type="match status" value="1"/>
</dbReference>
<dbReference type="PROSITE" id="PS51677">
    <property type="entry name" value="NODB"/>
    <property type="match status" value="1"/>
</dbReference>
<comment type="caution">
    <text evidence="1">The sequence shown here is derived from an EMBL/GenBank/DDBJ whole genome shotgun (WGS) entry which is preliminary data.</text>
</comment>